<sequence>MNLFRQKRVEQLFAETYERLRVEINNISIPNVEDLNDKARQLTEKYRVEVPSIHKEGITSSLNLEDSDEHIYKENAYASYPRKDVVATATFTVPITGNEDFFGLLPTMYSQNSFLALVSGESLKFKIRTGYVRLELSEEWKEFIKKTSINAVEFIETNLKNLATDFDKFNIGLFPEILQALEERKKDWIKKKEIDRDINPFK</sequence>
<name>A0A4Y9IJN7_9BACT</name>
<dbReference type="AlphaFoldDB" id="A0A4Y9IJN7"/>
<comment type="caution">
    <text evidence="1">The sequence shown here is derived from an EMBL/GenBank/DDBJ whole genome shotgun (WGS) entry which is preliminary data.</text>
</comment>
<dbReference type="RefSeq" id="WP_050702551.1">
    <property type="nucleotide sequence ID" value="NZ_JADGKW010000012.1"/>
</dbReference>
<accession>A0A4Y9IJN7</accession>
<dbReference type="EMBL" id="SPPK01000012">
    <property type="protein sequence ID" value="TFU86288.1"/>
    <property type="molecule type" value="Genomic_DNA"/>
</dbReference>
<dbReference type="Proteomes" id="UP000298285">
    <property type="component" value="Unassembled WGS sequence"/>
</dbReference>
<dbReference type="OrthoDB" id="1490944at2"/>
<evidence type="ECO:0000313" key="1">
    <source>
        <dbReference type="EMBL" id="TFU86288.1"/>
    </source>
</evidence>
<organism evidence="1 2">
    <name type="scientific">Dysgonomonas mossii</name>
    <dbReference type="NCBI Taxonomy" id="163665"/>
    <lineage>
        <taxon>Bacteria</taxon>
        <taxon>Pseudomonadati</taxon>
        <taxon>Bacteroidota</taxon>
        <taxon>Bacteroidia</taxon>
        <taxon>Bacteroidales</taxon>
        <taxon>Dysgonomonadaceae</taxon>
        <taxon>Dysgonomonas</taxon>
    </lineage>
</organism>
<proteinExistence type="predicted"/>
<reference evidence="1 2" key="1">
    <citation type="submission" date="2019-03" db="EMBL/GenBank/DDBJ databases">
        <title>Diversity of the mouse oral microbiome.</title>
        <authorList>
            <person name="Joseph S."/>
            <person name="Aduse-Opoku J."/>
            <person name="Curtis M."/>
            <person name="Wade W."/>
            <person name="Hashim A."/>
        </authorList>
    </citation>
    <scope>NUCLEOTIDE SEQUENCE [LARGE SCALE GENOMIC DNA]</scope>
    <source>
        <strain evidence="1 2">P11</strain>
    </source>
</reference>
<protein>
    <submittedName>
        <fullName evidence="1">Uncharacterized protein</fullName>
    </submittedName>
</protein>
<evidence type="ECO:0000313" key="2">
    <source>
        <dbReference type="Proteomes" id="UP000298285"/>
    </source>
</evidence>
<gene>
    <name evidence="1" type="ORF">E4T88_17085</name>
</gene>